<dbReference type="PANTHER" id="PTHR12991">
    <property type="entry name" value="NITROGEN PERMEASE REGULATOR 2/TUMOR SUPPRESSOR CANDIDATE 4"/>
    <property type="match status" value="1"/>
</dbReference>
<evidence type="ECO:0000256" key="1">
    <source>
        <dbReference type="ARBA" id="ARBA00008433"/>
    </source>
</evidence>
<gene>
    <name evidence="3" type="ORF">HOLleu_05473</name>
</gene>
<sequence length="432" mass="48556">MANWGDPPGPPYEDGFQTVNRRKRLRISSGNSPINSRKDQNDPPKRNLQPILLSNVSPSAIKNSIKLAEYIKTAKPRAKIEIIKIINNNSIMIFPADEHSTNILLQPWEPSSSLGSPKTSLPQKKQEPQFIVVICGVNPDITEGEVKTELEDFGFTMKFVKRLISNVTKNPTWKLKVASPRTRPRIRSSENITASNYCTSDKPMCEPMLIVLYVNASLSHTFVSGKKKIFRKGAIFICEATPSFDNGDESNTIHLKIIKSKAETVTVHDHHVPMFLTNGDAFDSHQWDLATQQILPHIDGINHVKTITAKAEIELSVVKICLQNLIAYGVIKIIPVFQYTNVYLLQPDINKLQEDEQLLEDCIKYVTLEGHDPPTVRSILQLYCGLSPGTTVRDLCLRHDPKSLGVDESHLSSGWNGLYPRLKHLRADQLIE</sequence>
<proteinExistence type="inferred from homology"/>
<dbReference type="GO" id="GO:1904262">
    <property type="term" value="P:negative regulation of TORC1 signaling"/>
    <property type="evidence" value="ECO:0007669"/>
    <property type="project" value="TreeGrafter"/>
</dbReference>
<dbReference type="AlphaFoldDB" id="A0A9Q1HJ22"/>
<evidence type="ECO:0000313" key="3">
    <source>
        <dbReference type="EMBL" id="KAJ8046708.1"/>
    </source>
</evidence>
<organism evidence="3 4">
    <name type="scientific">Holothuria leucospilota</name>
    <name type="common">Black long sea cucumber</name>
    <name type="synonym">Mertensiothuria leucospilota</name>
    <dbReference type="NCBI Taxonomy" id="206669"/>
    <lineage>
        <taxon>Eukaryota</taxon>
        <taxon>Metazoa</taxon>
        <taxon>Echinodermata</taxon>
        <taxon>Eleutherozoa</taxon>
        <taxon>Echinozoa</taxon>
        <taxon>Holothuroidea</taxon>
        <taxon>Aspidochirotacea</taxon>
        <taxon>Aspidochirotida</taxon>
        <taxon>Holothuriidae</taxon>
        <taxon>Holothuria</taxon>
    </lineage>
</organism>
<evidence type="ECO:0000256" key="2">
    <source>
        <dbReference type="SAM" id="MobiDB-lite"/>
    </source>
</evidence>
<dbReference type="Proteomes" id="UP001152320">
    <property type="component" value="Chromosome 2"/>
</dbReference>
<dbReference type="Pfam" id="PF06218">
    <property type="entry name" value="NPR2"/>
    <property type="match status" value="1"/>
</dbReference>
<accession>A0A9Q1HJ22</accession>
<keyword evidence="4" id="KW-1185">Reference proteome</keyword>
<comment type="caution">
    <text evidence="3">The sequence shown here is derived from an EMBL/GenBank/DDBJ whole genome shotgun (WGS) entry which is preliminary data.</text>
</comment>
<comment type="similarity">
    <text evidence="1">Belongs to the NPR2 family.</text>
</comment>
<dbReference type="InterPro" id="IPR009348">
    <property type="entry name" value="NPR2-like"/>
</dbReference>
<dbReference type="GO" id="GO:0005774">
    <property type="term" value="C:vacuolar membrane"/>
    <property type="evidence" value="ECO:0007669"/>
    <property type="project" value="TreeGrafter"/>
</dbReference>
<dbReference type="GO" id="GO:0034198">
    <property type="term" value="P:cellular response to amino acid starvation"/>
    <property type="evidence" value="ECO:0007669"/>
    <property type="project" value="TreeGrafter"/>
</dbReference>
<name>A0A9Q1HJ22_HOLLE</name>
<dbReference type="GO" id="GO:1990130">
    <property type="term" value="C:GATOR1 complex"/>
    <property type="evidence" value="ECO:0007669"/>
    <property type="project" value="TreeGrafter"/>
</dbReference>
<dbReference type="GO" id="GO:0005096">
    <property type="term" value="F:GTPase activator activity"/>
    <property type="evidence" value="ECO:0007669"/>
    <property type="project" value="TreeGrafter"/>
</dbReference>
<evidence type="ECO:0000313" key="4">
    <source>
        <dbReference type="Proteomes" id="UP001152320"/>
    </source>
</evidence>
<feature type="compositionally biased region" description="Basic and acidic residues" evidence="2">
    <location>
        <begin position="36"/>
        <end position="45"/>
    </location>
</feature>
<dbReference type="EMBL" id="JAIZAY010000002">
    <property type="protein sequence ID" value="KAJ8046708.1"/>
    <property type="molecule type" value="Genomic_DNA"/>
</dbReference>
<dbReference type="PANTHER" id="PTHR12991:SF10">
    <property type="entry name" value="GATOR COMPLEX PROTEIN NPRL2"/>
    <property type="match status" value="1"/>
</dbReference>
<dbReference type="OrthoDB" id="338854at2759"/>
<reference evidence="3" key="1">
    <citation type="submission" date="2021-10" db="EMBL/GenBank/DDBJ databases">
        <title>Tropical sea cucumber genome reveals ecological adaptation and Cuvierian tubules defense mechanism.</title>
        <authorList>
            <person name="Chen T."/>
        </authorList>
    </citation>
    <scope>NUCLEOTIDE SEQUENCE</scope>
    <source>
        <strain evidence="3">Nanhai2018</strain>
        <tissue evidence="3">Muscle</tissue>
    </source>
</reference>
<protein>
    <submittedName>
        <fullName evidence="3">GATOR complex protein NPRL2</fullName>
    </submittedName>
</protein>
<dbReference type="GO" id="GO:0010508">
    <property type="term" value="P:positive regulation of autophagy"/>
    <property type="evidence" value="ECO:0007669"/>
    <property type="project" value="TreeGrafter"/>
</dbReference>
<feature type="region of interest" description="Disordered" evidence="2">
    <location>
        <begin position="24"/>
        <end position="49"/>
    </location>
</feature>